<gene>
    <name evidence="2" type="ORF">QBC47DRAFT_407899</name>
</gene>
<accession>A0AAJ0B0Q0</accession>
<protein>
    <submittedName>
        <fullName evidence="2">Uncharacterized protein</fullName>
    </submittedName>
</protein>
<name>A0AAJ0B0Q0_9PEZI</name>
<keyword evidence="1" id="KW-0812">Transmembrane</keyword>
<keyword evidence="3" id="KW-1185">Reference proteome</keyword>
<proteinExistence type="predicted"/>
<keyword evidence="1" id="KW-0472">Membrane</keyword>
<sequence length="73" mass="8274">MSYSSSKSVINVALQAINIYVVAYMVIEAGPYLMKHGSLVTTVGYFKLHDVKWNCPNRRQRCGDSNSIIRHLQ</sequence>
<evidence type="ECO:0000313" key="3">
    <source>
        <dbReference type="Proteomes" id="UP001239445"/>
    </source>
</evidence>
<organism evidence="2 3">
    <name type="scientific">Echria macrotheca</name>
    <dbReference type="NCBI Taxonomy" id="438768"/>
    <lineage>
        <taxon>Eukaryota</taxon>
        <taxon>Fungi</taxon>
        <taxon>Dikarya</taxon>
        <taxon>Ascomycota</taxon>
        <taxon>Pezizomycotina</taxon>
        <taxon>Sordariomycetes</taxon>
        <taxon>Sordariomycetidae</taxon>
        <taxon>Sordariales</taxon>
        <taxon>Schizotheciaceae</taxon>
        <taxon>Echria</taxon>
    </lineage>
</organism>
<keyword evidence="1" id="KW-1133">Transmembrane helix</keyword>
<dbReference type="Proteomes" id="UP001239445">
    <property type="component" value="Unassembled WGS sequence"/>
</dbReference>
<evidence type="ECO:0000256" key="1">
    <source>
        <dbReference type="SAM" id="Phobius"/>
    </source>
</evidence>
<evidence type="ECO:0000313" key="2">
    <source>
        <dbReference type="EMBL" id="KAK1749543.1"/>
    </source>
</evidence>
<reference evidence="2" key="1">
    <citation type="submission" date="2023-06" db="EMBL/GenBank/DDBJ databases">
        <title>Genome-scale phylogeny and comparative genomics of the fungal order Sordariales.</title>
        <authorList>
            <consortium name="Lawrence Berkeley National Laboratory"/>
            <person name="Hensen N."/>
            <person name="Bonometti L."/>
            <person name="Westerberg I."/>
            <person name="Brannstrom I.O."/>
            <person name="Guillou S."/>
            <person name="Cros-Aarteil S."/>
            <person name="Calhoun S."/>
            <person name="Haridas S."/>
            <person name="Kuo A."/>
            <person name="Mondo S."/>
            <person name="Pangilinan J."/>
            <person name="Riley R."/>
            <person name="Labutti K."/>
            <person name="Andreopoulos B."/>
            <person name="Lipzen A."/>
            <person name="Chen C."/>
            <person name="Yanf M."/>
            <person name="Daum C."/>
            <person name="Ng V."/>
            <person name="Clum A."/>
            <person name="Steindorff A."/>
            <person name="Ohm R."/>
            <person name="Martin F."/>
            <person name="Silar P."/>
            <person name="Natvig D."/>
            <person name="Lalanne C."/>
            <person name="Gautier V."/>
            <person name="Ament-Velasquez S.L."/>
            <person name="Kruys A."/>
            <person name="Hutchinson M.I."/>
            <person name="Powell A.J."/>
            <person name="Barry K."/>
            <person name="Miller A.N."/>
            <person name="Grigoriev I.V."/>
            <person name="Debuchy R."/>
            <person name="Gladieux P."/>
            <person name="Thoren M.H."/>
            <person name="Johannesson H."/>
        </authorList>
    </citation>
    <scope>NUCLEOTIDE SEQUENCE</scope>
    <source>
        <strain evidence="2">PSN4</strain>
    </source>
</reference>
<comment type="caution">
    <text evidence="2">The sequence shown here is derived from an EMBL/GenBank/DDBJ whole genome shotgun (WGS) entry which is preliminary data.</text>
</comment>
<feature type="transmembrane region" description="Helical" evidence="1">
    <location>
        <begin position="12"/>
        <end position="34"/>
    </location>
</feature>
<dbReference type="AlphaFoldDB" id="A0AAJ0B0Q0"/>
<dbReference type="EMBL" id="MU839856">
    <property type="protein sequence ID" value="KAK1749543.1"/>
    <property type="molecule type" value="Genomic_DNA"/>
</dbReference>